<dbReference type="AlphaFoldDB" id="A0A4V1G5B2"/>
<evidence type="ECO:0000256" key="1">
    <source>
        <dbReference type="ARBA" id="ARBA00000085"/>
    </source>
</evidence>
<dbReference type="RefSeq" id="WP_138157610.1">
    <property type="nucleotide sequence ID" value="NZ_CP039381.1"/>
</dbReference>
<evidence type="ECO:0000313" key="5">
    <source>
        <dbReference type="Proteomes" id="UP000301475"/>
    </source>
</evidence>
<dbReference type="EC" id="2.7.13.3" evidence="2"/>
<organism evidence="4 5">
    <name type="scientific">Ruminococcus bovis</name>
    <dbReference type="NCBI Taxonomy" id="2564099"/>
    <lineage>
        <taxon>Bacteria</taxon>
        <taxon>Bacillati</taxon>
        <taxon>Bacillota</taxon>
        <taxon>Clostridia</taxon>
        <taxon>Eubacteriales</taxon>
        <taxon>Oscillospiraceae</taxon>
        <taxon>Ruminococcus</taxon>
    </lineage>
</organism>
<dbReference type="Proteomes" id="UP000301475">
    <property type="component" value="Chromosome"/>
</dbReference>
<dbReference type="OrthoDB" id="9762826at2"/>
<name>A0A4V1G5B2_9FIRM</name>
<dbReference type="Pfam" id="PF00512">
    <property type="entry name" value="HisKA"/>
    <property type="match status" value="1"/>
</dbReference>
<comment type="catalytic activity">
    <reaction evidence="1">
        <text>ATP + protein L-histidine = ADP + protein N-phospho-L-histidine.</text>
        <dbReference type="EC" id="2.7.13.3"/>
    </reaction>
</comment>
<gene>
    <name evidence="4" type="ORF">E5Z56_09705</name>
</gene>
<dbReference type="Gene3D" id="1.10.287.130">
    <property type="match status" value="1"/>
</dbReference>
<proteinExistence type="predicted"/>
<dbReference type="EMBL" id="CP039381">
    <property type="protein sequence ID" value="QCT07613.1"/>
    <property type="molecule type" value="Genomic_DNA"/>
</dbReference>
<dbReference type="GO" id="GO:0000155">
    <property type="term" value="F:phosphorelay sensor kinase activity"/>
    <property type="evidence" value="ECO:0007669"/>
    <property type="project" value="InterPro"/>
</dbReference>
<evidence type="ECO:0000256" key="2">
    <source>
        <dbReference type="ARBA" id="ARBA00012438"/>
    </source>
</evidence>
<evidence type="ECO:0000313" key="4">
    <source>
        <dbReference type="EMBL" id="QCT07613.1"/>
    </source>
</evidence>
<sequence>MSAAQLYLLFKWARRTQRRLDFTNMLAHDIKTPVFVISGYAYSLKEDIDISERNFYLDNIIEEADEITILCKKCSISASSIPIR</sequence>
<accession>A0A4V1G5B2</accession>
<evidence type="ECO:0000259" key="3">
    <source>
        <dbReference type="Pfam" id="PF00512"/>
    </source>
</evidence>
<reference evidence="4 5" key="1">
    <citation type="submission" date="2019-04" db="EMBL/GenBank/DDBJ databases">
        <authorList>
            <person name="Embree M."/>
            <person name="Gaffney J.R."/>
        </authorList>
    </citation>
    <scope>NUCLEOTIDE SEQUENCE [LARGE SCALE GENOMIC DNA]</scope>
    <source>
        <strain evidence="4 5">JE7A12</strain>
    </source>
</reference>
<dbReference type="CDD" id="cd00082">
    <property type="entry name" value="HisKA"/>
    <property type="match status" value="1"/>
</dbReference>
<dbReference type="InterPro" id="IPR003661">
    <property type="entry name" value="HisK_dim/P_dom"/>
</dbReference>
<dbReference type="InterPro" id="IPR036097">
    <property type="entry name" value="HisK_dim/P_sf"/>
</dbReference>
<dbReference type="KEGG" id="ruj:E5Z56_09705"/>
<keyword evidence="5" id="KW-1185">Reference proteome</keyword>
<dbReference type="SUPFAM" id="SSF47384">
    <property type="entry name" value="Homodimeric domain of signal transducing histidine kinase"/>
    <property type="match status" value="1"/>
</dbReference>
<feature type="domain" description="Signal transduction histidine kinase dimerisation/phosphoacceptor" evidence="3">
    <location>
        <begin position="19"/>
        <end position="68"/>
    </location>
</feature>
<protein>
    <recommendedName>
        <fullName evidence="2">histidine kinase</fullName>
        <ecNumber evidence="2">2.7.13.3</ecNumber>
    </recommendedName>
</protein>